<evidence type="ECO:0000313" key="3">
    <source>
        <dbReference type="Proteomes" id="UP000504634"/>
    </source>
</evidence>
<dbReference type="RefSeq" id="XP_030377085.1">
    <property type="nucleotide sequence ID" value="XM_030521225.1"/>
</dbReference>
<proteinExistence type="predicted"/>
<organism evidence="3 4">
    <name type="scientific">Drosophila lebanonensis</name>
    <name type="common">Fruit fly</name>
    <name type="synonym">Scaptodrosophila lebanonensis</name>
    <dbReference type="NCBI Taxonomy" id="7225"/>
    <lineage>
        <taxon>Eukaryota</taxon>
        <taxon>Metazoa</taxon>
        <taxon>Ecdysozoa</taxon>
        <taxon>Arthropoda</taxon>
        <taxon>Hexapoda</taxon>
        <taxon>Insecta</taxon>
        <taxon>Pterygota</taxon>
        <taxon>Neoptera</taxon>
        <taxon>Endopterygota</taxon>
        <taxon>Diptera</taxon>
        <taxon>Brachycera</taxon>
        <taxon>Muscomorpha</taxon>
        <taxon>Ephydroidea</taxon>
        <taxon>Drosophilidae</taxon>
        <taxon>Scaptodrosophila</taxon>
    </lineage>
</organism>
<dbReference type="InterPro" id="IPR051135">
    <property type="entry name" value="Gal/GlcNAc/GalNAc_ST"/>
</dbReference>
<gene>
    <name evidence="4" type="primary">LOC115625979</name>
</gene>
<evidence type="ECO:0000256" key="1">
    <source>
        <dbReference type="SAM" id="Phobius"/>
    </source>
</evidence>
<dbReference type="InterPro" id="IPR000863">
    <property type="entry name" value="Sulfotransferase_dom"/>
</dbReference>
<evidence type="ECO:0000313" key="4">
    <source>
        <dbReference type="RefSeq" id="XP_030377085.1"/>
    </source>
</evidence>
<accession>A0A6J2TNJ1</accession>
<keyword evidence="1" id="KW-0472">Membrane</keyword>
<dbReference type="PANTHER" id="PTHR10704:SF44">
    <property type="entry name" value="LD35051P-RELATED"/>
    <property type="match status" value="1"/>
</dbReference>
<keyword evidence="1" id="KW-1133">Transmembrane helix</keyword>
<reference evidence="4" key="1">
    <citation type="submission" date="2025-08" db="UniProtKB">
        <authorList>
            <consortium name="RefSeq"/>
        </authorList>
    </citation>
    <scope>IDENTIFICATION</scope>
    <source>
        <strain evidence="4">11010-0011.00</strain>
        <tissue evidence="4">Whole body</tissue>
    </source>
</reference>
<dbReference type="AlphaFoldDB" id="A0A6J2TNJ1"/>
<feature type="transmembrane region" description="Helical" evidence="1">
    <location>
        <begin position="12"/>
        <end position="33"/>
    </location>
</feature>
<dbReference type="PANTHER" id="PTHR10704">
    <property type="entry name" value="CARBOHYDRATE SULFOTRANSFERASE"/>
    <property type="match status" value="1"/>
</dbReference>
<dbReference type="Proteomes" id="UP000504634">
    <property type="component" value="Unplaced"/>
</dbReference>
<dbReference type="OrthoDB" id="6138663at2759"/>
<evidence type="ECO:0000259" key="2">
    <source>
        <dbReference type="Pfam" id="PF00685"/>
    </source>
</evidence>
<protein>
    <submittedName>
        <fullName evidence="4">Carbohydrate sulfotransferase 5</fullName>
    </submittedName>
</protein>
<dbReference type="Pfam" id="PF00685">
    <property type="entry name" value="Sulfotransfer_1"/>
    <property type="match status" value="1"/>
</dbReference>
<dbReference type="InterPro" id="IPR027417">
    <property type="entry name" value="P-loop_NTPase"/>
</dbReference>
<dbReference type="GeneID" id="115625979"/>
<feature type="domain" description="Sulfotransferase" evidence="2">
    <location>
        <begin position="196"/>
        <end position="345"/>
    </location>
</feature>
<dbReference type="Gene3D" id="3.40.50.300">
    <property type="entry name" value="P-loop containing nucleotide triphosphate hydrolases"/>
    <property type="match status" value="1"/>
</dbReference>
<keyword evidence="1" id="KW-0812">Transmembrane</keyword>
<dbReference type="GO" id="GO:0006044">
    <property type="term" value="P:N-acetylglucosamine metabolic process"/>
    <property type="evidence" value="ECO:0007669"/>
    <property type="project" value="TreeGrafter"/>
</dbReference>
<keyword evidence="3" id="KW-1185">Reference proteome</keyword>
<dbReference type="GO" id="GO:0001517">
    <property type="term" value="F:N-acetylglucosamine 6-O-sulfotransferase activity"/>
    <property type="evidence" value="ECO:0007669"/>
    <property type="project" value="TreeGrafter"/>
</dbReference>
<dbReference type="GO" id="GO:0006790">
    <property type="term" value="P:sulfur compound metabolic process"/>
    <property type="evidence" value="ECO:0007669"/>
    <property type="project" value="TreeGrafter"/>
</dbReference>
<dbReference type="SUPFAM" id="SSF52540">
    <property type="entry name" value="P-loop containing nucleoside triphosphate hydrolases"/>
    <property type="match status" value="1"/>
</dbReference>
<sequence>MVQLQRSTKFTGICFLIYITYGIFVFFILPMLMPDPVTMQRNQLNLQMQKFGNLSNYTLATEGTPVRSLFVTFKGSGAIEFLDNLSSQPGCYHHFAPLIGNKRRIDKEEVALKALNELVALFNCDYSQSGRMLDVGSRARIFRYFYGHQRSICMTYSRDICWNRDTLTGVCKVYPFINMSVYNLGLKYLAMLLKREDLNIRIVFLVRDPRGTMYSRYNQVWCTGDPNCEDPRFLCKDMVDEYKIAEELRQKYPTRFRIIRFEELTTRPLQNSMDLFKFYGLPIHIDAEELEKEKKQTGSLRAMVATEDASLNNNVNLPFQWLDDLNPDQIKLVQNACSEAMRLWGYRQFESWRNSTQAAASFNPVVQPAPLSV</sequence>
<name>A0A6J2TNJ1_DROLE</name>